<dbReference type="CDD" id="cd16012">
    <property type="entry name" value="ALP"/>
    <property type="match status" value="1"/>
</dbReference>
<feature type="signal peptide" evidence="3">
    <location>
        <begin position="1"/>
        <end position="27"/>
    </location>
</feature>
<dbReference type="PANTHER" id="PTHR11596:SF5">
    <property type="entry name" value="ALKALINE PHOSPHATASE"/>
    <property type="match status" value="1"/>
</dbReference>
<dbReference type="PANTHER" id="PTHR11596">
    <property type="entry name" value="ALKALINE PHOSPHATASE"/>
    <property type="match status" value="1"/>
</dbReference>
<dbReference type="InterPro" id="IPR017850">
    <property type="entry name" value="Alkaline_phosphatase_core_sf"/>
</dbReference>
<evidence type="ECO:0000256" key="3">
    <source>
        <dbReference type="SAM" id="SignalP"/>
    </source>
</evidence>
<dbReference type="Proteomes" id="UP000622405">
    <property type="component" value="Unassembled WGS sequence"/>
</dbReference>
<dbReference type="InterPro" id="IPR006637">
    <property type="entry name" value="ChW"/>
</dbReference>
<keyword evidence="5" id="KW-1185">Reference proteome</keyword>
<dbReference type="SMART" id="SM00728">
    <property type="entry name" value="ChW"/>
    <property type="match status" value="3"/>
</dbReference>
<evidence type="ECO:0000256" key="2">
    <source>
        <dbReference type="RuleBase" id="RU003946"/>
    </source>
</evidence>
<name>A0ABR6YTK1_9FIRM</name>
<gene>
    <name evidence="4" type="ORF">GH811_02530</name>
</gene>
<proteinExistence type="inferred from homology"/>
<comment type="caution">
    <text evidence="4">The sequence shown here is derived from an EMBL/GenBank/DDBJ whole genome shotgun (WGS) entry which is preliminary data.</text>
</comment>
<reference evidence="4 5" key="1">
    <citation type="journal article" date="2020" name="mSystems">
        <title>Defining Genomic and Predicted Metabolic Features of the Acetobacterium Genus.</title>
        <authorList>
            <person name="Ross D.E."/>
            <person name="Marshall C.W."/>
            <person name="Gulliver D."/>
            <person name="May H.D."/>
            <person name="Norman R.S."/>
        </authorList>
    </citation>
    <scope>NUCLEOTIDE SEQUENCE [LARGE SCALE GENOMIC DNA]</scope>
    <source>
        <strain evidence="4 5">DSM 4132</strain>
    </source>
</reference>
<dbReference type="SMART" id="SM00098">
    <property type="entry name" value="alkPPc"/>
    <property type="match status" value="1"/>
</dbReference>
<dbReference type="PRINTS" id="PR00113">
    <property type="entry name" value="ALKPHPHTASE"/>
</dbReference>
<organism evidence="4 5">
    <name type="scientific">Acetobacterium malicum</name>
    <dbReference type="NCBI Taxonomy" id="52692"/>
    <lineage>
        <taxon>Bacteria</taxon>
        <taxon>Bacillati</taxon>
        <taxon>Bacillota</taxon>
        <taxon>Clostridia</taxon>
        <taxon>Eubacteriales</taxon>
        <taxon>Eubacteriaceae</taxon>
        <taxon>Acetobacterium</taxon>
    </lineage>
</organism>
<evidence type="ECO:0000313" key="5">
    <source>
        <dbReference type="Proteomes" id="UP000622405"/>
    </source>
</evidence>
<accession>A0ABR6YTK1</accession>
<dbReference type="SUPFAM" id="SSF53649">
    <property type="entry name" value="Alkaline phosphatase-like"/>
    <property type="match status" value="1"/>
</dbReference>
<dbReference type="EMBL" id="WJBE01000002">
    <property type="protein sequence ID" value="MBC3898493.1"/>
    <property type="molecule type" value="Genomic_DNA"/>
</dbReference>
<evidence type="ECO:0000313" key="4">
    <source>
        <dbReference type="EMBL" id="MBC3898493.1"/>
    </source>
</evidence>
<dbReference type="Pfam" id="PF07538">
    <property type="entry name" value="ChW"/>
    <property type="match status" value="3"/>
</dbReference>
<dbReference type="InterPro" id="IPR001952">
    <property type="entry name" value="Alkaline_phosphatase"/>
</dbReference>
<comment type="similarity">
    <text evidence="2">Belongs to the alkaline phosphatase family.</text>
</comment>
<sequence>MNKTKKGVVLLALLVMGLILLPACVNAVETESQALVFQGNYSYQTHIQNVGWQDWQSEGSVSGTTGRSLRLEGIKLKVSDHPDLGITYQTHVQNIGWQNWVSDGAEAGTSGRSLRMEAIRINLTGTEAENYDVYYQAHVQNRGWMTWVKNGELAGTEGLSYRMEAIRMMITPKGTTPPDDTATFKNVILLIADGGGANHIMATDYFTNGQAGTQVYEDFPARYYVSTYSTGKIETEDDARYVYDPATIWGSFDELKSRATDSAAAATAMATGTKTYNGAIGVDPNLKELRNLTEDFEEKGKSTGVVTSVELSHATPAAFVAHDADRRNYSGIANEMISESSVDVIMGAGNPLYNDDSVRRSTVEAEYYQFVGGKETWEALEAGALGNDADGDGDSEPWQLIQTKADFEALQSGDTPDRVIGVPPVYTTLQYGRAGDLNAEPFAVAINNQVPSLATMARASLNVLDNNEAGFFLMIEGGAVDWAASKNQSGRMIEEEADFNQAAAAVCDWVEANSSWSETLVIVTSDHETGYLTGNAGVYNEVVNNGQGNMPTMVWNSEGHTNQLVPIFAKGPGADLFQKYAVGADPVQGAYINNTDIPRVIRELLE</sequence>
<keyword evidence="1" id="KW-0597">Phosphoprotein</keyword>
<feature type="chain" id="PRO_5045361263" evidence="3">
    <location>
        <begin position="28"/>
        <end position="606"/>
    </location>
</feature>
<keyword evidence="3" id="KW-0732">Signal</keyword>
<dbReference type="RefSeq" id="WP_186893159.1">
    <property type="nucleotide sequence ID" value="NZ_WJBE01000002.1"/>
</dbReference>
<protein>
    <submittedName>
        <fullName evidence="4">Alkaline phosphatase</fullName>
    </submittedName>
</protein>
<dbReference type="Gene3D" id="3.40.720.10">
    <property type="entry name" value="Alkaline Phosphatase, subunit A"/>
    <property type="match status" value="1"/>
</dbReference>
<dbReference type="Pfam" id="PF00245">
    <property type="entry name" value="Alk_phosphatase"/>
    <property type="match status" value="1"/>
</dbReference>
<evidence type="ECO:0000256" key="1">
    <source>
        <dbReference type="ARBA" id="ARBA00022553"/>
    </source>
</evidence>